<feature type="chain" id="PRO_5045930067" description="DUF5074 domain-containing protein" evidence="1">
    <location>
        <begin position="27"/>
        <end position="413"/>
    </location>
</feature>
<evidence type="ECO:0008006" key="4">
    <source>
        <dbReference type="Google" id="ProtNLM"/>
    </source>
</evidence>
<accession>A0ABW5LAF9</accession>
<feature type="signal peptide" evidence="1">
    <location>
        <begin position="1"/>
        <end position="26"/>
    </location>
</feature>
<dbReference type="EMBL" id="JBHULD010000025">
    <property type="protein sequence ID" value="MFD2556806.1"/>
    <property type="molecule type" value="Genomic_DNA"/>
</dbReference>
<keyword evidence="1" id="KW-0732">Signal</keyword>
<gene>
    <name evidence="2" type="ORF">ACFSQW_20625</name>
</gene>
<dbReference type="Proteomes" id="UP001597440">
    <property type="component" value="Unassembled WGS sequence"/>
</dbReference>
<evidence type="ECO:0000313" key="3">
    <source>
        <dbReference type="Proteomes" id="UP001597440"/>
    </source>
</evidence>
<protein>
    <recommendedName>
        <fullName evidence="4">DUF5074 domain-containing protein</fullName>
    </recommendedName>
</protein>
<sequence length="413" mass="46344">MRKTAFKSTATALFAALLLFSCKTDAPETDPVPNDLPKDETWVIFNGTEKWSGGIYALGDNKSREINLSAIPFYQLGYSAGGRIVDNILYKKDGPNTTDIGISKYKLEAGRFAANGFIATPNNSYETNFLVVSATEGYYWDLSAGGLKIQKFNPGTMQRTGEIDLTSLSDGSSYEAAGQLILAKIDNKLFVDIQHGQRTSAWQITPNEKKVEIAIYDLTNNKIETVATHPDATNLGLFVDHVLWSIDEVTKDLYIVAVGDMVTQKPESKILRIKKGETKFDTGFELKISDYQYPTDFNRIFAHNNKIYTTISSRPTSYYGGGQHGVGYRKDIWYWTEIDVNTKKATRLNMLPDNFYSYQNPFLHKGNIYFISNNTTENFAGAYQYNPQSGETKEAFRLKGSGRLMGFNIIDNK</sequence>
<dbReference type="PROSITE" id="PS51257">
    <property type="entry name" value="PROKAR_LIPOPROTEIN"/>
    <property type="match status" value="1"/>
</dbReference>
<evidence type="ECO:0000256" key="1">
    <source>
        <dbReference type="SAM" id="SignalP"/>
    </source>
</evidence>
<evidence type="ECO:0000313" key="2">
    <source>
        <dbReference type="EMBL" id="MFD2556806.1"/>
    </source>
</evidence>
<comment type="caution">
    <text evidence="2">The sequence shown here is derived from an EMBL/GenBank/DDBJ whole genome shotgun (WGS) entry which is preliminary data.</text>
</comment>
<proteinExistence type="predicted"/>
<dbReference type="RefSeq" id="WP_210354788.1">
    <property type="nucleotide sequence ID" value="NZ_JAEQMU010000002.1"/>
</dbReference>
<dbReference type="SUPFAM" id="SSF82171">
    <property type="entry name" value="DPP6 N-terminal domain-like"/>
    <property type="match status" value="1"/>
</dbReference>
<reference evidence="3" key="1">
    <citation type="journal article" date="2019" name="Int. J. Syst. Evol. Microbiol.">
        <title>The Global Catalogue of Microorganisms (GCM) 10K type strain sequencing project: providing services to taxonomists for standard genome sequencing and annotation.</title>
        <authorList>
            <consortium name="The Broad Institute Genomics Platform"/>
            <consortium name="The Broad Institute Genome Sequencing Center for Infectious Disease"/>
            <person name="Wu L."/>
            <person name="Ma J."/>
        </authorList>
    </citation>
    <scope>NUCLEOTIDE SEQUENCE [LARGE SCALE GENOMIC DNA]</scope>
    <source>
        <strain evidence="3">KCTC 52298</strain>
    </source>
</reference>
<keyword evidence="3" id="KW-1185">Reference proteome</keyword>
<name>A0ABW5LAF9_9SPHI</name>
<organism evidence="2 3">
    <name type="scientific">Sphingobacterium tabacisoli</name>
    <dbReference type="NCBI Taxonomy" id="2044855"/>
    <lineage>
        <taxon>Bacteria</taxon>
        <taxon>Pseudomonadati</taxon>
        <taxon>Bacteroidota</taxon>
        <taxon>Sphingobacteriia</taxon>
        <taxon>Sphingobacteriales</taxon>
        <taxon>Sphingobacteriaceae</taxon>
        <taxon>Sphingobacterium</taxon>
    </lineage>
</organism>